<gene>
    <name evidence="1" type="ORF">UFOPK2806_02588</name>
</gene>
<evidence type="ECO:0000313" key="1">
    <source>
        <dbReference type="EMBL" id="CAB4773787.1"/>
    </source>
</evidence>
<organism evidence="1">
    <name type="scientific">freshwater metagenome</name>
    <dbReference type="NCBI Taxonomy" id="449393"/>
    <lineage>
        <taxon>unclassified sequences</taxon>
        <taxon>metagenomes</taxon>
        <taxon>ecological metagenomes</taxon>
    </lineage>
</organism>
<dbReference type="EMBL" id="CAEZYY010000068">
    <property type="protein sequence ID" value="CAB4773787.1"/>
    <property type="molecule type" value="Genomic_DNA"/>
</dbReference>
<accession>A0A6J6VTB0</accession>
<reference evidence="1" key="1">
    <citation type="submission" date="2020-05" db="EMBL/GenBank/DDBJ databases">
        <authorList>
            <person name="Chiriac C."/>
            <person name="Salcher M."/>
            <person name="Ghai R."/>
            <person name="Kavagutti S V."/>
        </authorList>
    </citation>
    <scope>NUCLEOTIDE SEQUENCE</scope>
</reference>
<dbReference type="AlphaFoldDB" id="A0A6J6VTB0"/>
<proteinExistence type="predicted"/>
<sequence length="42" mass="4857">MPTGDEQDDERELEGRILEERGVQVCLHVIHTDEGLAPRERK</sequence>
<name>A0A6J6VTB0_9ZZZZ</name>
<protein>
    <submittedName>
        <fullName evidence="1">Unannotated protein</fullName>
    </submittedName>
</protein>